<evidence type="ECO:0000256" key="1">
    <source>
        <dbReference type="ARBA" id="ARBA00022722"/>
    </source>
</evidence>
<gene>
    <name evidence="10 11" type="primary">cas1</name>
    <name evidence="11" type="ORF">DWV92_06345</name>
</gene>
<name>A0A395XDY4_9BIFI</name>
<keyword evidence="1 10" id="KW-0540">Nuclease</keyword>
<comment type="subunit">
    <text evidence="9 10">Homodimer, forms a heterotetramer with a Cas2 homodimer.</text>
</comment>
<dbReference type="Pfam" id="PF01867">
    <property type="entry name" value="Cas_Cas1"/>
    <property type="match status" value="1"/>
</dbReference>
<feature type="binding site" evidence="10">
    <location>
        <position position="210"/>
    </location>
    <ligand>
        <name>Mn(2+)</name>
        <dbReference type="ChEBI" id="CHEBI:29035"/>
    </ligand>
</feature>
<comment type="similarity">
    <text evidence="10">Belongs to the CRISPR-associated endonuclease Cas1 family.</text>
</comment>
<dbReference type="InterPro" id="IPR002729">
    <property type="entry name" value="CRISPR-assoc_Cas1"/>
</dbReference>
<evidence type="ECO:0000313" key="11">
    <source>
        <dbReference type="EMBL" id="RGW09274.1"/>
    </source>
</evidence>
<dbReference type="GO" id="GO:0051607">
    <property type="term" value="P:defense response to virus"/>
    <property type="evidence" value="ECO:0007669"/>
    <property type="project" value="UniProtKB-UniRule"/>
</dbReference>
<feature type="binding site" evidence="10">
    <location>
        <position position="225"/>
    </location>
    <ligand>
        <name>Mn(2+)</name>
        <dbReference type="ChEBI" id="CHEBI:29035"/>
    </ligand>
</feature>
<dbReference type="PANTHER" id="PTHR34353:SF2">
    <property type="entry name" value="CRISPR-ASSOCIATED ENDONUCLEASE CAS1 1"/>
    <property type="match status" value="1"/>
</dbReference>
<dbReference type="NCBIfam" id="TIGR03639">
    <property type="entry name" value="cas1_NMENI"/>
    <property type="match status" value="1"/>
</dbReference>
<protein>
    <recommendedName>
        <fullName evidence="10">CRISPR-associated endonuclease Cas1</fullName>
        <ecNumber evidence="10">3.1.-.-</ecNumber>
    </recommendedName>
</protein>
<dbReference type="InterPro" id="IPR019855">
    <property type="entry name" value="CRISPR-assoc_Cas1_NMENI"/>
</dbReference>
<sequence>MQSAWRVMDCTQLRGKLRYVRGRLRVCREDEDPVEIPLAQIAVILLGQKATCSTALLFELAEHGISVMLCDWRGIPVGALHSWSASPTFVTRRQHAQVSMSVPRQKNAWMQIIKAKVRGQAHCLDLCEKSGGNELRELAKSVRSGDLTNIEGQAARKYWQYLFGEEGFRRVPGAGEGRNSQLDYAYAVLRGFVIKSICSAGLSPVFGVGHHNRSNYFCLADDLIEPYRPAIDCRVAQLDIQGSSLGKDEKTALVQAVHSQFNGGLTIPSSIDEFAQQFGLYCESKERVLTTPIFGGQDEKG</sequence>
<feature type="binding site" evidence="10">
    <location>
        <position position="151"/>
    </location>
    <ligand>
        <name>Mn(2+)</name>
        <dbReference type="ChEBI" id="CHEBI:29035"/>
    </ligand>
</feature>
<keyword evidence="7 10" id="KW-0238">DNA-binding</keyword>
<evidence type="ECO:0000256" key="2">
    <source>
        <dbReference type="ARBA" id="ARBA00022723"/>
    </source>
</evidence>
<dbReference type="Gene3D" id="1.20.120.920">
    <property type="entry name" value="CRISPR-associated endonuclease Cas1, C-terminal domain"/>
    <property type="match status" value="1"/>
</dbReference>
<keyword evidence="6 10" id="KW-0051">Antiviral defense</keyword>
<dbReference type="NCBIfam" id="TIGR00287">
    <property type="entry name" value="cas1"/>
    <property type="match status" value="1"/>
</dbReference>
<dbReference type="InterPro" id="IPR042206">
    <property type="entry name" value="CRISPR-assoc_Cas1_C"/>
</dbReference>
<evidence type="ECO:0000256" key="6">
    <source>
        <dbReference type="ARBA" id="ARBA00023118"/>
    </source>
</evidence>
<dbReference type="GO" id="GO:0046872">
    <property type="term" value="F:metal ion binding"/>
    <property type="evidence" value="ECO:0007669"/>
    <property type="project" value="UniProtKB-UniRule"/>
</dbReference>
<evidence type="ECO:0000313" key="12">
    <source>
        <dbReference type="Proteomes" id="UP000265970"/>
    </source>
</evidence>
<dbReference type="Proteomes" id="UP000265970">
    <property type="component" value="Unassembled WGS sequence"/>
</dbReference>
<dbReference type="RefSeq" id="WP_118239346.1">
    <property type="nucleotide sequence ID" value="NZ_QRZV01000003.1"/>
</dbReference>
<dbReference type="AlphaFoldDB" id="A0A395XDY4"/>
<dbReference type="GO" id="GO:0016787">
    <property type="term" value="F:hydrolase activity"/>
    <property type="evidence" value="ECO:0007669"/>
    <property type="project" value="UniProtKB-KW"/>
</dbReference>
<dbReference type="InterPro" id="IPR050646">
    <property type="entry name" value="Cas1"/>
</dbReference>
<keyword evidence="3 10" id="KW-0255">Endonuclease</keyword>
<dbReference type="HAMAP" id="MF_01470">
    <property type="entry name" value="Cas1"/>
    <property type="match status" value="1"/>
</dbReference>
<dbReference type="Gene3D" id="3.100.10.20">
    <property type="entry name" value="CRISPR-associated endonuclease Cas1, N-terminal domain"/>
    <property type="match status" value="1"/>
</dbReference>
<evidence type="ECO:0000256" key="7">
    <source>
        <dbReference type="ARBA" id="ARBA00023125"/>
    </source>
</evidence>
<dbReference type="InterPro" id="IPR042211">
    <property type="entry name" value="CRISPR-assoc_Cas1_N"/>
</dbReference>
<evidence type="ECO:0000256" key="5">
    <source>
        <dbReference type="ARBA" id="ARBA00022842"/>
    </source>
</evidence>
<keyword evidence="2 10" id="KW-0479">Metal-binding</keyword>
<dbReference type="GO" id="GO:0004520">
    <property type="term" value="F:DNA endonuclease activity"/>
    <property type="evidence" value="ECO:0007669"/>
    <property type="project" value="InterPro"/>
</dbReference>
<dbReference type="GO" id="GO:0003677">
    <property type="term" value="F:DNA binding"/>
    <property type="evidence" value="ECO:0007669"/>
    <property type="project" value="UniProtKB-KW"/>
</dbReference>
<comment type="cofactor">
    <cofactor evidence="10">
        <name>Mg(2+)</name>
        <dbReference type="ChEBI" id="CHEBI:18420"/>
    </cofactor>
    <cofactor evidence="10">
        <name>Mn(2+)</name>
        <dbReference type="ChEBI" id="CHEBI:29035"/>
    </cofactor>
</comment>
<dbReference type="EC" id="3.1.-.-" evidence="10"/>
<dbReference type="EMBL" id="QRZV01000003">
    <property type="protein sequence ID" value="RGW09274.1"/>
    <property type="molecule type" value="Genomic_DNA"/>
</dbReference>
<dbReference type="PANTHER" id="PTHR34353">
    <property type="entry name" value="CRISPR-ASSOCIATED ENDONUCLEASE CAS1 1"/>
    <property type="match status" value="1"/>
</dbReference>
<keyword evidence="8 10" id="KW-0464">Manganese</keyword>
<evidence type="ECO:0000256" key="10">
    <source>
        <dbReference type="HAMAP-Rule" id="MF_01470"/>
    </source>
</evidence>
<keyword evidence="5 10" id="KW-0460">Magnesium</keyword>
<evidence type="ECO:0000256" key="9">
    <source>
        <dbReference type="ARBA" id="ARBA00038592"/>
    </source>
</evidence>
<comment type="function">
    <text evidence="10">CRISPR (clustered regularly interspaced short palindromic repeat), is an adaptive immune system that provides protection against mobile genetic elements (viruses, transposable elements and conjugative plasmids). CRISPR clusters contain spacers, sequences complementary to antecedent mobile elements, and target invading nucleic acids. CRISPR clusters are transcribed and processed into CRISPR RNA (crRNA). Acts as a dsDNA endonuclease. Involved in the integration of spacer DNA into the CRISPR cassette.</text>
</comment>
<evidence type="ECO:0000256" key="3">
    <source>
        <dbReference type="ARBA" id="ARBA00022759"/>
    </source>
</evidence>
<evidence type="ECO:0000256" key="8">
    <source>
        <dbReference type="ARBA" id="ARBA00023211"/>
    </source>
</evidence>
<accession>A0A395XDY4</accession>
<proteinExistence type="inferred from homology"/>
<reference evidence="11 12" key="1">
    <citation type="submission" date="2018-08" db="EMBL/GenBank/DDBJ databases">
        <title>A genome reference for cultivated species of the human gut microbiota.</title>
        <authorList>
            <person name="Zou Y."/>
            <person name="Xue W."/>
            <person name="Luo G."/>
        </authorList>
    </citation>
    <scope>NUCLEOTIDE SEQUENCE [LARGE SCALE GENOMIC DNA]</scope>
    <source>
        <strain evidence="11 12">AF13-3LB</strain>
    </source>
</reference>
<evidence type="ECO:0000256" key="4">
    <source>
        <dbReference type="ARBA" id="ARBA00022801"/>
    </source>
</evidence>
<comment type="caution">
    <text evidence="11">The sequence shown here is derived from an EMBL/GenBank/DDBJ whole genome shotgun (WGS) entry which is preliminary data.</text>
</comment>
<organism evidence="11 12">
    <name type="scientific">Bifidobacterium pseudolongum</name>
    <dbReference type="NCBI Taxonomy" id="1694"/>
    <lineage>
        <taxon>Bacteria</taxon>
        <taxon>Bacillati</taxon>
        <taxon>Actinomycetota</taxon>
        <taxon>Actinomycetes</taxon>
        <taxon>Bifidobacteriales</taxon>
        <taxon>Bifidobacteriaceae</taxon>
        <taxon>Bifidobacterium</taxon>
    </lineage>
</organism>
<keyword evidence="4 10" id="KW-0378">Hydrolase</keyword>
<dbReference type="GO" id="GO:0043571">
    <property type="term" value="P:maintenance of CRISPR repeat elements"/>
    <property type="evidence" value="ECO:0007669"/>
    <property type="project" value="UniProtKB-UniRule"/>
</dbReference>